<evidence type="ECO:0000313" key="17">
    <source>
        <dbReference type="EMBL" id="MFC3580073.1"/>
    </source>
</evidence>
<keyword evidence="8 12" id="KW-0798">TonB box</keyword>
<dbReference type="InterPro" id="IPR039426">
    <property type="entry name" value="TonB-dep_rcpt-like"/>
</dbReference>
<evidence type="ECO:0000256" key="14">
    <source>
        <dbReference type="SAM" id="SignalP"/>
    </source>
</evidence>
<dbReference type="Pfam" id="PF00593">
    <property type="entry name" value="TonB_dep_Rec_b-barrel"/>
    <property type="match status" value="1"/>
</dbReference>
<feature type="signal peptide" evidence="14">
    <location>
        <begin position="1"/>
        <end position="24"/>
    </location>
</feature>
<evidence type="ECO:0000256" key="5">
    <source>
        <dbReference type="ARBA" id="ARBA00022692"/>
    </source>
</evidence>
<evidence type="ECO:0000256" key="1">
    <source>
        <dbReference type="ARBA" id="ARBA00004571"/>
    </source>
</evidence>
<dbReference type="PROSITE" id="PS52016">
    <property type="entry name" value="TONB_DEPENDENT_REC_3"/>
    <property type="match status" value="1"/>
</dbReference>
<keyword evidence="17" id="KW-0675">Receptor</keyword>
<gene>
    <name evidence="17" type="ORF">ACFONA_07830</name>
</gene>
<name>A0ABV7STQ4_9SPHN</name>
<evidence type="ECO:0000259" key="16">
    <source>
        <dbReference type="Pfam" id="PF07715"/>
    </source>
</evidence>
<keyword evidence="3 11" id="KW-1134">Transmembrane beta strand</keyword>
<keyword evidence="5 11" id="KW-0812">Transmembrane</keyword>
<evidence type="ECO:0000256" key="13">
    <source>
        <dbReference type="SAM" id="MobiDB-lite"/>
    </source>
</evidence>
<evidence type="ECO:0000313" key="18">
    <source>
        <dbReference type="Proteomes" id="UP001595713"/>
    </source>
</evidence>
<comment type="caution">
    <text evidence="17">The sequence shown here is derived from an EMBL/GenBank/DDBJ whole genome shotgun (WGS) entry which is preliminary data.</text>
</comment>
<evidence type="ECO:0000256" key="10">
    <source>
        <dbReference type="ARBA" id="ARBA00023237"/>
    </source>
</evidence>
<dbReference type="PANTHER" id="PTHR32552:SF81">
    <property type="entry name" value="TONB-DEPENDENT OUTER MEMBRANE RECEPTOR"/>
    <property type="match status" value="1"/>
</dbReference>
<dbReference type="InterPro" id="IPR012910">
    <property type="entry name" value="Plug_dom"/>
</dbReference>
<dbReference type="EMBL" id="JBHRXP010000003">
    <property type="protein sequence ID" value="MFC3580073.1"/>
    <property type="molecule type" value="Genomic_DNA"/>
</dbReference>
<proteinExistence type="inferred from homology"/>
<evidence type="ECO:0000256" key="7">
    <source>
        <dbReference type="ARBA" id="ARBA00023065"/>
    </source>
</evidence>
<comment type="similarity">
    <text evidence="11 12">Belongs to the TonB-dependent receptor family.</text>
</comment>
<evidence type="ECO:0000256" key="9">
    <source>
        <dbReference type="ARBA" id="ARBA00023136"/>
    </source>
</evidence>
<dbReference type="Proteomes" id="UP001595713">
    <property type="component" value="Unassembled WGS sequence"/>
</dbReference>
<keyword evidence="2 11" id="KW-0813">Transport</keyword>
<dbReference type="Pfam" id="PF07715">
    <property type="entry name" value="Plug"/>
    <property type="match status" value="1"/>
</dbReference>
<sequence>MTSLKLGASLIALTIGAAATPGLAQDTSGTAASTSPTTPPESQTGLEDIVVTAQRRSENVQRAALSVTAVSGDDVRNRGVTSTEQLSRLTAGLQVQPAGGPYTTFTIRSVTQLSGNAFADPSVAVNINGVYLATPTSIRGLYYDLERLEILKGPQGTLYGRNATAGAINLITSRPGFTLGGNLGFDVGNYNRLNVNGALNLPLSDTVALRIAGQRVRHTGYMSDGTNDEDAQAVRASLLFKPSTDLSVLLTADWSHEGGKGAGATLRKTCASLGRPGGSCFVADPYTGVGDLGRYYTAAGIAVQTRNPFLDDSYLGFGLNADLTTGAGTVSLVASYRKSDVDFVTTATSWQIREKQHPKQKSVELRLAAPGGQRLQYVFGAYYLDTIMHAHSNSENGQRRNFSDAYTNTTGWTAAAFSQLSYEVVDHLRAVGGIRYTYEEKASDSRRYTVLTVGPDPVIPATQTGTPLFLIQDKRHYNRVNWKAGLEFDAGRRNLLYANVSTGFKAGGFYSGPPGFNTYAPEEVTSFVLGSKNRFLDNRLQFNAEAFYLNYHNQQVSYVKLVGGASTLVTENVGQSRAFGLEAETEFLLTPTTRLFSQLQYLDAKYKSFVYQTLAPPPASSACTVTRGAPQSTVDCSGQTPLRSPRWTLIGRLEQSVPLANGGRLVGEAGVRYETRFQNDVSYLPESEAYATARVDMALSYLSPGDRFTLKAYVDNLTNVVSITDATMSTSYPVIAAYGVRVLAPRTFGVRGSVKF</sequence>
<evidence type="ECO:0000256" key="3">
    <source>
        <dbReference type="ARBA" id="ARBA00022452"/>
    </source>
</evidence>
<feature type="region of interest" description="Disordered" evidence="13">
    <location>
        <begin position="22"/>
        <end position="45"/>
    </location>
</feature>
<dbReference type="InterPro" id="IPR036942">
    <property type="entry name" value="Beta-barrel_TonB_sf"/>
</dbReference>
<feature type="compositionally biased region" description="Low complexity" evidence="13">
    <location>
        <begin position="27"/>
        <end position="45"/>
    </location>
</feature>
<organism evidence="17 18">
    <name type="scientific">Sphingomonas hylomeconis</name>
    <dbReference type="NCBI Taxonomy" id="1395958"/>
    <lineage>
        <taxon>Bacteria</taxon>
        <taxon>Pseudomonadati</taxon>
        <taxon>Pseudomonadota</taxon>
        <taxon>Alphaproteobacteria</taxon>
        <taxon>Sphingomonadales</taxon>
        <taxon>Sphingomonadaceae</taxon>
        <taxon>Sphingomonas</taxon>
    </lineage>
</organism>
<dbReference type="RefSeq" id="WP_261295301.1">
    <property type="nucleotide sequence ID" value="NZ_JANQBK010000015.1"/>
</dbReference>
<dbReference type="SUPFAM" id="SSF56935">
    <property type="entry name" value="Porins"/>
    <property type="match status" value="1"/>
</dbReference>
<feature type="chain" id="PRO_5045061990" evidence="14">
    <location>
        <begin position="25"/>
        <end position="756"/>
    </location>
</feature>
<evidence type="ECO:0000259" key="15">
    <source>
        <dbReference type="Pfam" id="PF00593"/>
    </source>
</evidence>
<accession>A0ABV7STQ4</accession>
<evidence type="ECO:0000256" key="12">
    <source>
        <dbReference type="RuleBase" id="RU003357"/>
    </source>
</evidence>
<keyword evidence="6" id="KW-0408">Iron</keyword>
<feature type="domain" description="TonB-dependent receptor-like beta-barrel" evidence="15">
    <location>
        <begin position="286"/>
        <end position="717"/>
    </location>
</feature>
<evidence type="ECO:0000256" key="11">
    <source>
        <dbReference type="PROSITE-ProRule" id="PRU01360"/>
    </source>
</evidence>
<keyword evidence="9 11" id="KW-0472">Membrane</keyword>
<protein>
    <submittedName>
        <fullName evidence="17">TonB-dependent receptor</fullName>
    </submittedName>
</protein>
<dbReference type="Gene3D" id="2.40.170.20">
    <property type="entry name" value="TonB-dependent receptor, beta-barrel domain"/>
    <property type="match status" value="1"/>
</dbReference>
<comment type="subcellular location">
    <subcellularLocation>
        <location evidence="1 11">Cell outer membrane</location>
        <topology evidence="1 11">Multi-pass membrane protein</topology>
    </subcellularLocation>
</comment>
<keyword evidence="10 11" id="KW-0998">Cell outer membrane</keyword>
<evidence type="ECO:0000256" key="8">
    <source>
        <dbReference type="ARBA" id="ARBA00023077"/>
    </source>
</evidence>
<reference evidence="18" key="1">
    <citation type="journal article" date="2019" name="Int. J. Syst. Evol. Microbiol.">
        <title>The Global Catalogue of Microorganisms (GCM) 10K type strain sequencing project: providing services to taxonomists for standard genome sequencing and annotation.</title>
        <authorList>
            <consortium name="The Broad Institute Genomics Platform"/>
            <consortium name="The Broad Institute Genome Sequencing Center for Infectious Disease"/>
            <person name="Wu L."/>
            <person name="Ma J."/>
        </authorList>
    </citation>
    <scope>NUCLEOTIDE SEQUENCE [LARGE SCALE GENOMIC DNA]</scope>
    <source>
        <strain evidence="18">KCTC 42739</strain>
    </source>
</reference>
<keyword evidence="18" id="KW-1185">Reference proteome</keyword>
<evidence type="ECO:0000256" key="6">
    <source>
        <dbReference type="ARBA" id="ARBA00023004"/>
    </source>
</evidence>
<keyword evidence="4" id="KW-0410">Iron transport</keyword>
<dbReference type="PANTHER" id="PTHR32552">
    <property type="entry name" value="FERRICHROME IRON RECEPTOR-RELATED"/>
    <property type="match status" value="1"/>
</dbReference>
<feature type="domain" description="TonB-dependent receptor plug" evidence="16">
    <location>
        <begin position="61"/>
        <end position="167"/>
    </location>
</feature>
<evidence type="ECO:0000256" key="4">
    <source>
        <dbReference type="ARBA" id="ARBA00022496"/>
    </source>
</evidence>
<keyword evidence="14" id="KW-0732">Signal</keyword>
<dbReference type="InterPro" id="IPR000531">
    <property type="entry name" value="Beta-barrel_TonB"/>
</dbReference>
<keyword evidence="7" id="KW-0406">Ion transport</keyword>
<evidence type="ECO:0000256" key="2">
    <source>
        <dbReference type="ARBA" id="ARBA00022448"/>
    </source>
</evidence>